<evidence type="ECO:0000256" key="1">
    <source>
        <dbReference type="ARBA" id="ARBA00001966"/>
    </source>
</evidence>
<dbReference type="GO" id="GO:0009375">
    <property type="term" value="C:ferredoxin hydrogenase complex"/>
    <property type="evidence" value="ECO:0007669"/>
    <property type="project" value="InterPro"/>
</dbReference>
<dbReference type="GO" id="GO:0044569">
    <property type="term" value="C:[Ni-Fe] hydrogenase complex"/>
    <property type="evidence" value="ECO:0007669"/>
    <property type="project" value="TreeGrafter"/>
</dbReference>
<dbReference type="GO" id="GO:0051539">
    <property type="term" value="F:4 iron, 4 sulfur cluster binding"/>
    <property type="evidence" value="ECO:0007669"/>
    <property type="project" value="UniProtKB-KW"/>
</dbReference>
<feature type="binding site" evidence="11">
    <location>
        <position position="18"/>
    </location>
    <ligand>
        <name>[4Fe-4S] cluster</name>
        <dbReference type="ChEBI" id="CHEBI:49883"/>
        <label>1</label>
    </ligand>
</feature>
<keyword evidence="11" id="KW-0003">3Fe-4S</keyword>
<keyword evidence="10 11" id="KW-0411">Iron-sulfur</keyword>
<evidence type="ECO:0000313" key="15">
    <source>
        <dbReference type="Proteomes" id="UP000003288"/>
    </source>
</evidence>
<evidence type="ECO:0000256" key="6">
    <source>
        <dbReference type="ARBA" id="ARBA00022723"/>
    </source>
</evidence>
<dbReference type="GO" id="GO:0008901">
    <property type="term" value="F:ferredoxin hydrogenase activity"/>
    <property type="evidence" value="ECO:0007669"/>
    <property type="project" value="InterPro"/>
</dbReference>
<dbReference type="GO" id="GO:0009061">
    <property type="term" value="P:anaerobic respiration"/>
    <property type="evidence" value="ECO:0007669"/>
    <property type="project" value="TreeGrafter"/>
</dbReference>
<keyword evidence="5 11" id="KW-0004">4Fe-4S</keyword>
<dbReference type="Pfam" id="PF14720">
    <property type="entry name" value="NiFe_hyd_SSU_C"/>
    <property type="match status" value="1"/>
</dbReference>
<evidence type="ECO:0000256" key="7">
    <source>
        <dbReference type="ARBA" id="ARBA00022729"/>
    </source>
</evidence>
<dbReference type="InterPro" id="IPR037024">
    <property type="entry name" value="NiFe_Hase_small_N_sf"/>
</dbReference>
<dbReference type="GO" id="GO:0030313">
    <property type="term" value="C:cell envelope"/>
    <property type="evidence" value="ECO:0007669"/>
    <property type="project" value="UniProtKB-SubCell"/>
</dbReference>
<keyword evidence="6 11" id="KW-0479">Metal-binding</keyword>
<proteinExistence type="inferred from homology"/>
<dbReference type="SUPFAM" id="SSF56770">
    <property type="entry name" value="HydA/Nqo6-like"/>
    <property type="match status" value="1"/>
</dbReference>
<comment type="similarity">
    <text evidence="3">Belongs to the [NiFe]/[NiFeSe] hydrogenase small subunit family.</text>
</comment>
<comment type="caution">
    <text evidence="14">The sequence shown here is derived from an EMBL/GenBank/DDBJ whole genome shotgun (WGS) entry which is preliminary data.</text>
</comment>
<dbReference type="InterPro" id="IPR037148">
    <property type="entry name" value="NiFe-Hase_small_C_sf"/>
</dbReference>
<evidence type="ECO:0000259" key="13">
    <source>
        <dbReference type="Pfam" id="PF14720"/>
    </source>
</evidence>
<feature type="binding site" evidence="11">
    <location>
        <position position="15"/>
    </location>
    <ligand>
        <name>[4Fe-4S] cluster</name>
        <dbReference type="ChEBI" id="CHEBI:49883"/>
        <label>1</label>
    </ligand>
</feature>
<keyword evidence="14" id="KW-0830">Ubiquinone</keyword>
<comment type="subcellular location">
    <subcellularLocation>
        <location evidence="2">Cell envelope</location>
    </subcellularLocation>
</comment>
<dbReference type="Gene3D" id="4.10.480.10">
    <property type="entry name" value="Cytochrome-c3 hydrogenase, C-terminal domain"/>
    <property type="match status" value="1"/>
</dbReference>
<keyword evidence="9 11" id="KW-0408">Iron</keyword>
<feature type="domain" description="Cytochrome-c3 hydrogenase C-terminal" evidence="13">
    <location>
        <begin position="159"/>
        <end position="232"/>
    </location>
</feature>
<feature type="binding site" evidence="11">
    <location>
        <position position="126"/>
    </location>
    <ligand>
        <name>[4Fe-4S] cluster</name>
        <dbReference type="ChEBI" id="CHEBI:49883"/>
        <label>1</label>
    </ligand>
</feature>
<dbReference type="Gene3D" id="3.40.50.700">
    <property type="entry name" value="NADH:ubiquinone oxidoreductase-like, 20kDa subunit"/>
    <property type="match status" value="1"/>
</dbReference>
<dbReference type="InterPro" id="IPR027394">
    <property type="entry name" value="Cytochrome-c3_hydrogenase_C"/>
</dbReference>
<dbReference type="GO" id="GO:0009055">
    <property type="term" value="F:electron transfer activity"/>
    <property type="evidence" value="ECO:0007669"/>
    <property type="project" value="TreeGrafter"/>
</dbReference>
<keyword evidence="7" id="KW-0732">Signal</keyword>
<feature type="binding site" evidence="11">
    <location>
        <position position="187"/>
    </location>
    <ligand>
        <name>[4Fe-4S] cluster</name>
        <dbReference type="ChEBI" id="CHEBI:49883"/>
        <label>2</label>
    </ligand>
</feature>
<feature type="binding site" evidence="11">
    <location>
        <position position="224"/>
    </location>
    <ligand>
        <name>[3Fe-4S] cluster</name>
        <dbReference type="ChEBI" id="CHEBI:21137"/>
    </ligand>
</feature>
<dbReference type="PIRSF" id="PIRSF000310">
    <property type="entry name" value="NiFe_hyd_ssu"/>
    <property type="match status" value="1"/>
</dbReference>
<feature type="binding site" evidence="11">
    <location>
        <position position="166"/>
    </location>
    <ligand>
        <name>[4Fe-4S] cluster</name>
        <dbReference type="ChEBI" id="CHEBI:49883"/>
        <label>2</label>
    </ligand>
</feature>
<reference evidence="14 15" key="1">
    <citation type="journal article" date="2011" name="Stand. Genomic Sci.">
        <title>Draft genome sequence of Caminibacter mediatlanticus strain TB-2, an epsilonproteobacterium isolated from a deep-sea hydrothermal vent.</title>
        <authorList>
            <person name="Giovannelli D."/>
            <person name="Ferriera S."/>
            <person name="Johnson J."/>
            <person name="Kravitz S."/>
            <person name="Perez-Rodriguez I."/>
            <person name="Ricci J."/>
            <person name="O'Brien C."/>
            <person name="Voordeckers J.W."/>
            <person name="Bini E."/>
            <person name="Vetriani C."/>
        </authorList>
    </citation>
    <scope>NUCLEOTIDE SEQUENCE [LARGE SCALE GENOMIC DNA]</scope>
    <source>
        <strain evidence="14 15">TB-2</strain>
    </source>
</reference>
<dbReference type="InterPro" id="IPR006137">
    <property type="entry name" value="NADH_UbQ_OxRdtase-like_20kDa"/>
</dbReference>
<comment type="cofactor">
    <cofactor evidence="1">
        <name>[4Fe-4S] cluster</name>
        <dbReference type="ChEBI" id="CHEBI:49883"/>
    </cofactor>
</comment>
<keyword evidence="8" id="KW-0560">Oxidoreductase</keyword>
<dbReference type="InterPro" id="IPR001821">
    <property type="entry name" value="NiFe_hydrogenase_ssu"/>
</dbReference>
<organism evidence="14 15">
    <name type="scientific">Caminibacter mediatlanticus TB-2</name>
    <dbReference type="NCBI Taxonomy" id="391592"/>
    <lineage>
        <taxon>Bacteria</taxon>
        <taxon>Pseudomonadati</taxon>
        <taxon>Campylobacterota</taxon>
        <taxon>Epsilonproteobacteria</taxon>
        <taxon>Nautiliales</taxon>
        <taxon>Nautiliaceae</taxon>
        <taxon>Caminibacter</taxon>
    </lineage>
</organism>
<gene>
    <name evidence="14" type="ORF">CMTB2_07231</name>
</gene>
<evidence type="ECO:0000256" key="5">
    <source>
        <dbReference type="ARBA" id="ARBA00022485"/>
    </source>
</evidence>
<evidence type="ECO:0000256" key="10">
    <source>
        <dbReference type="ARBA" id="ARBA00023014"/>
    </source>
</evidence>
<evidence type="ECO:0000256" key="11">
    <source>
        <dbReference type="PIRSR" id="PIRSR000310-1"/>
    </source>
</evidence>
<evidence type="ECO:0000259" key="12">
    <source>
        <dbReference type="Pfam" id="PF01058"/>
    </source>
</evidence>
<accession>A0AAI9AI22</accession>
<dbReference type="GO" id="GO:0051538">
    <property type="term" value="F:3 iron, 4 sulfur cluster binding"/>
    <property type="evidence" value="ECO:0007669"/>
    <property type="project" value="UniProtKB-KW"/>
</dbReference>
<dbReference type="PANTHER" id="PTHR30013:SF5">
    <property type="entry name" value="HYDROGENASE SMALL SUBUNIT"/>
    <property type="match status" value="1"/>
</dbReference>
<feature type="binding site" evidence="11">
    <location>
        <position position="92"/>
    </location>
    <ligand>
        <name>[4Fe-4S] cluster</name>
        <dbReference type="ChEBI" id="CHEBI:49883"/>
        <label>1</label>
    </ligand>
</feature>
<dbReference type="GO" id="GO:0046872">
    <property type="term" value="F:metal ion binding"/>
    <property type="evidence" value="ECO:0007669"/>
    <property type="project" value="UniProtKB-KW"/>
</dbReference>
<dbReference type="GO" id="GO:0016020">
    <property type="term" value="C:membrane"/>
    <property type="evidence" value="ECO:0007669"/>
    <property type="project" value="TreeGrafter"/>
</dbReference>
<dbReference type="EMBL" id="ABCJ01000002">
    <property type="protein sequence ID" value="EDM24028.1"/>
    <property type="molecule type" value="Genomic_DNA"/>
</dbReference>
<feature type="binding site" evidence="11">
    <location>
        <position position="194"/>
    </location>
    <ligand>
        <name>[4Fe-4S] cluster</name>
        <dbReference type="ChEBI" id="CHEBI:49883"/>
        <label>2</label>
    </ligand>
</feature>
<evidence type="ECO:0000313" key="14">
    <source>
        <dbReference type="EMBL" id="EDM24028.1"/>
    </source>
</evidence>
<feature type="binding site" evidence="11">
    <location>
        <position position="203"/>
    </location>
    <ligand>
        <name>[3Fe-4S] cluster</name>
        <dbReference type="ChEBI" id="CHEBI:21137"/>
    </ligand>
</feature>
<feature type="binding site" evidence="11">
    <location>
        <position position="163"/>
    </location>
    <ligand>
        <name>[4Fe-4S] cluster</name>
        <dbReference type="ChEBI" id="CHEBI:49883"/>
        <label>2</label>
    </ligand>
</feature>
<feature type="domain" description="NADH:ubiquinone oxidoreductase-like 20kDa subunit" evidence="12">
    <location>
        <begin position="15"/>
        <end position="139"/>
    </location>
</feature>
<feature type="binding site" evidence="11">
    <location>
        <position position="221"/>
    </location>
    <ligand>
        <name>[3Fe-4S] cluster</name>
        <dbReference type="ChEBI" id="CHEBI:21137"/>
    </ligand>
</feature>
<evidence type="ECO:0000256" key="9">
    <source>
        <dbReference type="ARBA" id="ARBA00023004"/>
    </source>
</evidence>
<evidence type="ECO:0000256" key="4">
    <source>
        <dbReference type="ARBA" id="ARBA00011771"/>
    </source>
</evidence>
<evidence type="ECO:0000256" key="8">
    <source>
        <dbReference type="ARBA" id="ARBA00023002"/>
    </source>
</evidence>
<dbReference type="Proteomes" id="UP000003288">
    <property type="component" value="Unassembled WGS sequence"/>
</dbReference>
<protein>
    <submittedName>
        <fullName evidence="14">NADH ubiquinone oxidoreductase, 20 kDa subunit</fullName>
    </submittedName>
</protein>
<name>A0AAI9AI22_9BACT</name>
<dbReference type="PANTHER" id="PTHR30013">
    <property type="entry name" value="NIFE / NIFESE HYDROGENASE SMALL SUBUNIT FAMILY MEMBER"/>
    <property type="match status" value="1"/>
</dbReference>
<comment type="subunit">
    <text evidence="4">Heterodimer of a large and a small subunit.</text>
</comment>
<dbReference type="AlphaFoldDB" id="A0AAI9AI22"/>
<dbReference type="Pfam" id="PF01058">
    <property type="entry name" value="Oxidored_q6"/>
    <property type="match status" value="1"/>
</dbReference>
<sequence>MHLKPKIVWIDGIGCNGCSHSFFNYEEFDNFLDDFELLYHPLLYFDNFEKKSDILIIEGALREGFKRNNKNLIKLIEELIINSKFVICLGTCSSYGGIFGEGVMFNKKENGIFYDYKDKIINIPGCPPHPNWLGYVLYMIKEQQEILLDELNRPKEIFAFTTHAGCSRNEYFEWKIDSENFGEKEGCLFYYQGCQGPFTHSSCNRDLWNGVNSKTRAGTPCFGCTESCFPKNELFKTQTLMGIPANIPLGVSKRAYLTLSGIAKSLKNERLSQKLFEYKDKK</sequence>
<evidence type="ECO:0000256" key="2">
    <source>
        <dbReference type="ARBA" id="ARBA00004196"/>
    </source>
</evidence>
<evidence type="ECO:0000256" key="3">
    <source>
        <dbReference type="ARBA" id="ARBA00006605"/>
    </source>
</evidence>